<feature type="chain" id="PRO_5047144535" evidence="2">
    <location>
        <begin position="21"/>
        <end position="219"/>
    </location>
</feature>
<evidence type="ECO:0000256" key="1">
    <source>
        <dbReference type="SAM" id="MobiDB-lite"/>
    </source>
</evidence>
<feature type="region of interest" description="Disordered" evidence="1">
    <location>
        <begin position="132"/>
        <end position="219"/>
    </location>
</feature>
<feature type="compositionally biased region" description="Polar residues" evidence="1">
    <location>
        <begin position="177"/>
        <end position="190"/>
    </location>
</feature>
<dbReference type="RefSeq" id="WP_413255255.1">
    <property type="nucleotide sequence ID" value="NZ_JBHFNS010000010.1"/>
</dbReference>
<keyword evidence="4" id="KW-1185">Reference proteome</keyword>
<feature type="compositionally biased region" description="Low complexity" evidence="1">
    <location>
        <begin position="139"/>
        <end position="176"/>
    </location>
</feature>
<proteinExistence type="predicted"/>
<evidence type="ECO:0000313" key="4">
    <source>
        <dbReference type="Proteomes" id="UP001576776"/>
    </source>
</evidence>
<organism evidence="3 4">
    <name type="scientific">Floridaenema fluviatile BLCC-F154</name>
    <dbReference type="NCBI Taxonomy" id="3153640"/>
    <lineage>
        <taxon>Bacteria</taxon>
        <taxon>Bacillati</taxon>
        <taxon>Cyanobacteriota</taxon>
        <taxon>Cyanophyceae</taxon>
        <taxon>Oscillatoriophycideae</taxon>
        <taxon>Aerosakkonematales</taxon>
        <taxon>Aerosakkonemataceae</taxon>
        <taxon>Floridanema</taxon>
        <taxon>Floridanema fluviatile</taxon>
    </lineage>
</organism>
<protein>
    <submittedName>
        <fullName evidence="3">Uncharacterized protein</fullName>
    </submittedName>
</protein>
<sequence>MQIRIWSLLVFLGLAGSFSAAESAIAPLVAQAYTSRVNITLERQPNESFPTLTRRAETVARAAAQRSFDKDILVTQAAVVVTAENGGLSAPILTLEVSRDNWKNYPDARRWSTYYPTAQGLLKIENLVPTAAETTPGQSPTNPTNSSGTGTSANPTATSATTGTNNNPTGTLTSPGIQQTNTQTLPSRSRATYGEGLIRRTRELRDDINNRPPTDLPQD</sequence>
<dbReference type="Proteomes" id="UP001576776">
    <property type="component" value="Unassembled WGS sequence"/>
</dbReference>
<evidence type="ECO:0000313" key="3">
    <source>
        <dbReference type="EMBL" id="MFB2933719.1"/>
    </source>
</evidence>
<accession>A0ABV4Y618</accession>
<evidence type="ECO:0000256" key="2">
    <source>
        <dbReference type="SAM" id="SignalP"/>
    </source>
</evidence>
<feature type="compositionally biased region" description="Basic and acidic residues" evidence="1">
    <location>
        <begin position="197"/>
        <end position="209"/>
    </location>
</feature>
<name>A0ABV4Y618_9CYAN</name>
<reference evidence="3 4" key="1">
    <citation type="submission" date="2024-09" db="EMBL/GenBank/DDBJ databases">
        <title>Floridaenema gen nov. (Aerosakkonemataceae, Aerosakkonematales ord. nov., Cyanobacteria) from benthic tropical and subtropical fresh waters, with the description of four new species.</title>
        <authorList>
            <person name="Moretto J.A."/>
            <person name="Berthold D.E."/>
            <person name="Lefler F.W."/>
            <person name="Huang I.-S."/>
            <person name="Laughinghouse H. IV."/>
        </authorList>
    </citation>
    <scope>NUCLEOTIDE SEQUENCE [LARGE SCALE GENOMIC DNA]</scope>
    <source>
        <strain evidence="3 4">BLCC-F154</strain>
    </source>
</reference>
<gene>
    <name evidence="3" type="ORF">ACE1B6_00415</name>
</gene>
<keyword evidence="2" id="KW-0732">Signal</keyword>
<comment type="caution">
    <text evidence="3">The sequence shown here is derived from an EMBL/GenBank/DDBJ whole genome shotgun (WGS) entry which is preliminary data.</text>
</comment>
<feature type="signal peptide" evidence="2">
    <location>
        <begin position="1"/>
        <end position="20"/>
    </location>
</feature>
<dbReference type="EMBL" id="JBHFNS010000010">
    <property type="protein sequence ID" value="MFB2933719.1"/>
    <property type="molecule type" value="Genomic_DNA"/>
</dbReference>